<name>A0ABR2ALZ7_9ROSI</name>
<dbReference type="Proteomes" id="UP001472677">
    <property type="component" value="Unassembled WGS sequence"/>
</dbReference>
<feature type="compositionally biased region" description="Polar residues" evidence="1">
    <location>
        <begin position="171"/>
        <end position="189"/>
    </location>
</feature>
<evidence type="ECO:0000313" key="3">
    <source>
        <dbReference type="Proteomes" id="UP001472677"/>
    </source>
</evidence>
<protein>
    <submittedName>
        <fullName evidence="2">Uncharacterized protein</fullName>
    </submittedName>
</protein>
<feature type="compositionally biased region" description="Low complexity" evidence="1">
    <location>
        <begin position="37"/>
        <end position="50"/>
    </location>
</feature>
<evidence type="ECO:0000256" key="1">
    <source>
        <dbReference type="SAM" id="MobiDB-lite"/>
    </source>
</evidence>
<reference evidence="2 3" key="1">
    <citation type="journal article" date="2024" name="G3 (Bethesda)">
        <title>Genome assembly of Hibiscus sabdariffa L. provides insights into metabolisms of medicinal natural products.</title>
        <authorList>
            <person name="Kim T."/>
        </authorList>
    </citation>
    <scope>NUCLEOTIDE SEQUENCE [LARGE SCALE GENOMIC DNA]</scope>
    <source>
        <strain evidence="2">TK-2024</strain>
        <tissue evidence="2">Old leaves</tissue>
    </source>
</reference>
<dbReference type="EMBL" id="JBBPBM010000507">
    <property type="protein sequence ID" value="KAK8494712.1"/>
    <property type="molecule type" value="Genomic_DNA"/>
</dbReference>
<evidence type="ECO:0000313" key="2">
    <source>
        <dbReference type="EMBL" id="KAK8494712.1"/>
    </source>
</evidence>
<feature type="region of interest" description="Disordered" evidence="1">
    <location>
        <begin position="170"/>
        <end position="202"/>
    </location>
</feature>
<comment type="caution">
    <text evidence="2">The sequence shown here is derived from an EMBL/GenBank/DDBJ whole genome shotgun (WGS) entry which is preliminary data.</text>
</comment>
<accession>A0ABR2ALZ7</accession>
<gene>
    <name evidence="2" type="ORF">V6N12_074529</name>
</gene>
<proteinExistence type="predicted"/>
<organism evidence="2 3">
    <name type="scientific">Hibiscus sabdariffa</name>
    <name type="common">roselle</name>
    <dbReference type="NCBI Taxonomy" id="183260"/>
    <lineage>
        <taxon>Eukaryota</taxon>
        <taxon>Viridiplantae</taxon>
        <taxon>Streptophyta</taxon>
        <taxon>Embryophyta</taxon>
        <taxon>Tracheophyta</taxon>
        <taxon>Spermatophyta</taxon>
        <taxon>Magnoliopsida</taxon>
        <taxon>eudicotyledons</taxon>
        <taxon>Gunneridae</taxon>
        <taxon>Pentapetalae</taxon>
        <taxon>rosids</taxon>
        <taxon>malvids</taxon>
        <taxon>Malvales</taxon>
        <taxon>Malvaceae</taxon>
        <taxon>Malvoideae</taxon>
        <taxon>Hibiscus</taxon>
    </lineage>
</organism>
<keyword evidence="3" id="KW-1185">Reference proteome</keyword>
<sequence length="384" mass="41536">MTQGTNTDVSSGHNNVSTGLQLSYVQQIPNDSQGDNSQYHGSGRSYSSYSQKIDSPAQVYNHSVGFLTSHVPNSQFTQIPSAQCVPATPYNSQFTFVTPSQHGFVSPVNQSVHSTVLVSEGFHQGGTPPAAGHQFASFAGGQAFQAAPSFLSPASVSFVASPGPVERGVPSVSQPISAGSTQVPGTILTTPVIDGSPTRQDGSCDDRFCGEEEVLVVPQSEQQLSEVVQEIEVSPSSLQEEDLVSLQQQEMVTPSQQEMTTQQEEILVAPCQQPLKDIREFGDLNQSDAYVSEQAVPVIEMLKNEGYKLLKVGIARHSTRFHQRSLHANAKKHLPPPMKHLRLNLELIKSSHANTFIRYNPTPKVTLNQGLRNITSSTAAKIET</sequence>
<feature type="region of interest" description="Disordered" evidence="1">
    <location>
        <begin position="28"/>
        <end position="50"/>
    </location>
</feature>